<comment type="caution">
    <text evidence="2">The sequence shown here is derived from an EMBL/GenBank/DDBJ whole genome shotgun (WGS) entry which is preliminary data.</text>
</comment>
<accession>A0A8S9YSV8</accession>
<dbReference type="InterPro" id="IPR033490">
    <property type="entry name" value="LRP130"/>
</dbReference>
<reference evidence="2" key="1">
    <citation type="submission" date="2019-07" db="EMBL/GenBank/DDBJ databases">
        <title>Annotation for the trematode Paragonimus miyazaki's.</title>
        <authorList>
            <person name="Choi Y.-J."/>
        </authorList>
    </citation>
    <scope>NUCLEOTIDE SEQUENCE</scope>
    <source>
        <strain evidence="2">Japan</strain>
    </source>
</reference>
<gene>
    <name evidence="2" type="ORF">EG68_04851</name>
</gene>
<organism evidence="2 3">
    <name type="scientific">Paragonimus skrjabini miyazakii</name>
    <dbReference type="NCBI Taxonomy" id="59628"/>
    <lineage>
        <taxon>Eukaryota</taxon>
        <taxon>Metazoa</taxon>
        <taxon>Spiralia</taxon>
        <taxon>Lophotrochozoa</taxon>
        <taxon>Platyhelminthes</taxon>
        <taxon>Trematoda</taxon>
        <taxon>Digenea</taxon>
        <taxon>Plagiorchiida</taxon>
        <taxon>Troglotremata</taxon>
        <taxon>Troglotrematidae</taxon>
        <taxon>Paragonimus</taxon>
    </lineage>
</organism>
<keyword evidence="3" id="KW-1185">Reference proteome</keyword>
<dbReference type="Proteomes" id="UP000822476">
    <property type="component" value="Unassembled WGS sequence"/>
</dbReference>
<evidence type="ECO:0000256" key="1">
    <source>
        <dbReference type="PROSITE-ProRule" id="PRU00708"/>
    </source>
</evidence>
<dbReference type="GO" id="GO:0003730">
    <property type="term" value="F:mRNA 3'-UTR binding"/>
    <property type="evidence" value="ECO:0007669"/>
    <property type="project" value="TreeGrafter"/>
</dbReference>
<name>A0A8S9YSV8_9TREM</name>
<sequence>MDEWNRSVSRRFPSSTVAVSRTTYDNGTRKPGLVSHAEIDRIGISRYLDLHRTSSLLMNQDQKVETFDSLWNFLLSNSPDISLVNKFLFAKMDCGLEIDPVDVLRRLEEKGLSPDSRTFGAFIHQSCSTGNMEMTSAHLQSLKLANLRPDPFIFSRILYGYSKAGCPEEVASTQEIMTRMGLWPSRIGYEGLLSAYAELGDRVGLLNILNEAWEILPTQSRSIDLSRSSATPFPPSFLINLYVKLLCAEPQADGTCVELLTRLPTPVDALTRSRAREGVKRLLANGRLVGAQELFKRADPETADDPYLSSLPKYMSAGGIDPQSISLFWELSDVSGARLSMLRRQTVIDARRPPSRTSELHDILKDAFARNDIDAVFNALRDKLSGGSSIIYNFAVPQLLSHGLTAKEVIERIEPPSARSAAAFGCLINSLVQFSKDEKPVAIDLQATETMVKDFTKQGLFPVDDFILLSSGVTRRMLRNATTVPEHSGELPSNQLSHVFDLLALALNMPQLKAVVNQMFEQCLYPFRAGFVMNASGSRRADDAKAIETLVDVCIMKDLKFPRNSWIFYSLENCDIPQAKRDQLMLPPFTSPRPTESRTQFTSTWRRLRDFIHEGNIDAAVDVIQKSSSRVDLSQSSTVTSSSTAARFVDPVAIAYEELTRDLDGSQISGTKGSPVISAQDVERLFWASWDGQLLLNPFRAIGQVAFSYTKTSDIKGLAAYFQRASKQLGTMQEVLFSPAFMKPLLEDNFTENLTLLQSMMCHTYLSTSSFASSACLLEDLVSPHSDKLTNPTTWKRGSSEYWPVQILAHRFKGINHLQKLRTIHNAIDDLCRTSNLYAAHSLRVWTSQLGLLVFPRTNELLLLTPYFIHSPDRHYSLPSWSLSHELSQHWPTTLDSRLLTTFDALVLTLPVGEIDNQQPSTETVKEVASWLVKHVPSDNVDMDTGALANWLPTWMVICQRLFQSGSSFVTPQAWCTLAAEWINLTVSQNTLRLAQFNHWFTFAPSDKHQAALCLSAISHPATQSFGLEKLRSQPNLLYTLLMTDDLLTTLSPQQQKHFSDAMAALGVGHCVELGRLLQQSPVPDTSKLKEICSKFTSDELAKHLAVFILTKDALLHPLLQHLKDAQPHMLPALFDQLFDCLRRSPRRLRHTSTCFDAMLQLNLSANSLSSVNQAFLAAALRVLRSSCPELSDPLDHLSTLLPSELCEVWLTEARASLSRQDFVGLLELLQKLDPKTRDTAFELLAYSLPGFGDTSRLRKLLLAIAELSNGPLLRLATQTSRPFLPSGLGDAYLAVSDVLCDKKINWLSRACIRFHKLGPLLQPKAQPSAPETSKRQTEVVDELTALIKQPVYSVVQTILRDQSDSTKLTETLNQVTSGWSQQRKTSLVCYLTVEGAVAAVECVVNMSSNLLGTKQAPFVAFAKIINEWRTAGSSTSQPTSDIAKQVAQTALKQLRELESRDVAFCLKGPHVETLFRSWPAEQLGELFDLICDVSERERTSLNLQLASIVVNRGRHDLAEKLIKATGPLPITFLAGSPRHILNSSELNATIAYLRETDPDHLAAFVDTCVRNAVSSSSPLQTDNLVNLVRTLALEPHSINLRRACLLPTVNLISDFSRRNPKLPKDVKDLLQSVVDDSNSAAGQKSKNEQN</sequence>
<protein>
    <submittedName>
        <fullName evidence="2">Uncharacterized protein</fullName>
    </submittedName>
</protein>
<dbReference type="EMBL" id="JTDE01002141">
    <property type="protein sequence ID" value="KAF7257802.1"/>
    <property type="molecule type" value="Genomic_DNA"/>
</dbReference>
<dbReference type="GO" id="GO:0070129">
    <property type="term" value="P:regulation of mitochondrial translation"/>
    <property type="evidence" value="ECO:0007669"/>
    <property type="project" value="TreeGrafter"/>
</dbReference>
<evidence type="ECO:0000313" key="3">
    <source>
        <dbReference type="Proteomes" id="UP000822476"/>
    </source>
</evidence>
<feature type="repeat" description="PPR" evidence="1">
    <location>
        <begin position="150"/>
        <end position="184"/>
    </location>
</feature>
<dbReference type="PROSITE" id="PS51375">
    <property type="entry name" value="PPR"/>
    <property type="match status" value="1"/>
</dbReference>
<dbReference type="PANTHER" id="PTHR46669:SF1">
    <property type="entry name" value="LEUCINE-RICH PPR MOTIF-CONTAINING PROTEIN, MITOCHONDRIAL"/>
    <property type="match status" value="1"/>
</dbReference>
<dbReference type="InterPro" id="IPR002885">
    <property type="entry name" value="PPR_rpt"/>
</dbReference>
<proteinExistence type="predicted"/>
<dbReference type="Gene3D" id="1.25.40.10">
    <property type="entry name" value="Tetratricopeptide repeat domain"/>
    <property type="match status" value="1"/>
</dbReference>
<dbReference type="OrthoDB" id="185373at2759"/>
<dbReference type="InterPro" id="IPR011990">
    <property type="entry name" value="TPR-like_helical_dom_sf"/>
</dbReference>
<evidence type="ECO:0000313" key="2">
    <source>
        <dbReference type="EMBL" id="KAF7257802.1"/>
    </source>
</evidence>
<dbReference type="GO" id="GO:0005634">
    <property type="term" value="C:nucleus"/>
    <property type="evidence" value="ECO:0007669"/>
    <property type="project" value="TreeGrafter"/>
</dbReference>
<dbReference type="PANTHER" id="PTHR46669">
    <property type="entry name" value="LEUCINE-RICH PPR MOTIF-CONTAINING PROTEIN, MITOCHONDRIAL"/>
    <property type="match status" value="1"/>
</dbReference>
<dbReference type="GO" id="GO:0005739">
    <property type="term" value="C:mitochondrion"/>
    <property type="evidence" value="ECO:0007669"/>
    <property type="project" value="TreeGrafter"/>
</dbReference>